<organism evidence="2 3">
    <name type="scientific">Deinococcus yavapaiensis KR-236</name>
    <dbReference type="NCBI Taxonomy" id="694435"/>
    <lineage>
        <taxon>Bacteria</taxon>
        <taxon>Thermotogati</taxon>
        <taxon>Deinococcota</taxon>
        <taxon>Deinococci</taxon>
        <taxon>Deinococcales</taxon>
        <taxon>Deinococcaceae</taxon>
        <taxon>Deinococcus</taxon>
    </lineage>
</organism>
<comment type="caution">
    <text evidence="2">The sequence shown here is derived from an EMBL/GenBank/DDBJ whole genome shotgun (WGS) entry which is preliminary data.</text>
</comment>
<dbReference type="AlphaFoldDB" id="A0A318SBG0"/>
<evidence type="ECO:0000256" key="1">
    <source>
        <dbReference type="SAM" id="SignalP"/>
    </source>
</evidence>
<keyword evidence="1" id="KW-0732">Signal</keyword>
<reference evidence="2 3" key="1">
    <citation type="submission" date="2018-06" db="EMBL/GenBank/DDBJ databases">
        <title>Genomic Encyclopedia of Type Strains, Phase IV (KMG-IV): sequencing the most valuable type-strain genomes for metagenomic binning, comparative biology and taxonomic classification.</title>
        <authorList>
            <person name="Goeker M."/>
        </authorList>
    </citation>
    <scope>NUCLEOTIDE SEQUENCE [LARGE SCALE GENOMIC DNA]</scope>
    <source>
        <strain evidence="2 3">DSM 18048</strain>
    </source>
</reference>
<proteinExistence type="predicted"/>
<feature type="signal peptide" evidence="1">
    <location>
        <begin position="1"/>
        <end position="20"/>
    </location>
</feature>
<keyword evidence="3" id="KW-1185">Reference proteome</keyword>
<gene>
    <name evidence="2" type="ORF">DES52_10629</name>
</gene>
<name>A0A318SBG0_9DEIO</name>
<dbReference type="Proteomes" id="UP000248326">
    <property type="component" value="Unassembled WGS sequence"/>
</dbReference>
<protein>
    <submittedName>
        <fullName evidence="2">Uncharacterized protein</fullName>
    </submittedName>
</protein>
<accession>A0A318SBG0</accession>
<sequence length="159" mass="17728">MRRLSVLLALVLAGGAETYAQTMVNDKNFVRVTQSPFNQYNIWLSKELGKNDKDGMTIGIGGLKPCRQILDEESPVYASEYRNWMVAVGATKKETPIKNFERLALDFRSKTNGEIYTGNFDKIYGFVSLSDGNKVGGGWFSLAVMANGKTYFGRCIFAK</sequence>
<dbReference type="EMBL" id="QJSX01000006">
    <property type="protein sequence ID" value="PYE54067.1"/>
    <property type="molecule type" value="Genomic_DNA"/>
</dbReference>
<evidence type="ECO:0000313" key="3">
    <source>
        <dbReference type="Proteomes" id="UP000248326"/>
    </source>
</evidence>
<feature type="chain" id="PRO_5016423598" evidence="1">
    <location>
        <begin position="21"/>
        <end position="159"/>
    </location>
</feature>
<evidence type="ECO:0000313" key="2">
    <source>
        <dbReference type="EMBL" id="PYE54067.1"/>
    </source>
</evidence>